<accession>A0A5E6VFY6</accession>
<dbReference type="Proteomes" id="UP000325607">
    <property type="component" value="Unassembled WGS sequence"/>
</dbReference>
<evidence type="ECO:0000313" key="2">
    <source>
        <dbReference type="EMBL" id="VVN16031.1"/>
    </source>
</evidence>
<keyword evidence="1" id="KW-0812">Transmembrane</keyword>
<protein>
    <submittedName>
        <fullName evidence="2">Uncharacterized protein</fullName>
    </submittedName>
</protein>
<evidence type="ECO:0000313" key="3">
    <source>
        <dbReference type="Proteomes" id="UP000325607"/>
    </source>
</evidence>
<name>A0A5E6VFY6_PSEFL</name>
<organism evidence="2 3">
    <name type="scientific">Pseudomonas fluorescens</name>
    <dbReference type="NCBI Taxonomy" id="294"/>
    <lineage>
        <taxon>Bacteria</taxon>
        <taxon>Pseudomonadati</taxon>
        <taxon>Pseudomonadota</taxon>
        <taxon>Gammaproteobacteria</taxon>
        <taxon>Pseudomonadales</taxon>
        <taxon>Pseudomonadaceae</taxon>
        <taxon>Pseudomonas</taxon>
    </lineage>
</organism>
<keyword evidence="1" id="KW-0472">Membrane</keyword>
<feature type="transmembrane region" description="Helical" evidence="1">
    <location>
        <begin position="42"/>
        <end position="61"/>
    </location>
</feature>
<evidence type="ECO:0000256" key="1">
    <source>
        <dbReference type="SAM" id="Phobius"/>
    </source>
</evidence>
<dbReference type="EMBL" id="CABVGX010000037">
    <property type="protein sequence ID" value="VVN16031.1"/>
    <property type="molecule type" value="Genomic_DNA"/>
</dbReference>
<proteinExistence type="predicted"/>
<dbReference type="AlphaFoldDB" id="A0A5E6VFY6"/>
<keyword evidence="1" id="KW-1133">Transmembrane helix</keyword>
<gene>
    <name evidence="2" type="ORF">PS645_04049</name>
</gene>
<reference evidence="2 3" key="1">
    <citation type="submission" date="2019-09" db="EMBL/GenBank/DDBJ databases">
        <authorList>
            <person name="Chandra G."/>
            <person name="Truman W A."/>
        </authorList>
    </citation>
    <scope>NUCLEOTIDE SEQUENCE [LARGE SCALE GENOMIC DNA]</scope>
    <source>
        <strain evidence="2">PS645</strain>
    </source>
</reference>
<sequence length="75" mass="8544">MQRKCRTTVRFADRRDLIRSGQLGSAVVQFFAREMSSFPPRVIAWWVGSLGFVRIGLYALLKQYVVLSSGVFAVF</sequence>